<evidence type="ECO:0000313" key="3">
    <source>
        <dbReference type="Proteomes" id="UP001151699"/>
    </source>
</evidence>
<accession>A0A9Q0S7U4</accession>
<name>A0A9Q0S7U4_9DIPT</name>
<dbReference type="EMBL" id="WJQU01000001">
    <property type="protein sequence ID" value="KAJ6647288.1"/>
    <property type="molecule type" value="Genomic_DNA"/>
</dbReference>
<organism evidence="2 3">
    <name type="scientific">Pseudolycoriella hygida</name>
    <dbReference type="NCBI Taxonomy" id="35572"/>
    <lineage>
        <taxon>Eukaryota</taxon>
        <taxon>Metazoa</taxon>
        <taxon>Ecdysozoa</taxon>
        <taxon>Arthropoda</taxon>
        <taxon>Hexapoda</taxon>
        <taxon>Insecta</taxon>
        <taxon>Pterygota</taxon>
        <taxon>Neoptera</taxon>
        <taxon>Endopterygota</taxon>
        <taxon>Diptera</taxon>
        <taxon>Nematocera</taxon>
        <taxon>Sciaroidea</taxon>
        <taxon>Sciaridae</taxon>
        <taxon>Pseudolycoriella</taxon>
    </lineage>
</organism>
<dbReference type="AlphaFoldDB" id="A0A9Q0S7U4"/>
<keyword evidence="3" id="KW-1185">Reference proteome</keyword>
<protein>
    <submittedName>
        <fullName evidence="2">Uncharacterized protein</fullName>
    </submittedName>
</protein>
<sequence length="32" mass="3307">MAVGVDKKKPSKFHAAEHTPGGRGSILVSSTI</sequence>
<proteinExistence type="predicted"/>
<feature type="region of interest" description="Disordered" evidence="1">
    <location>
        <begin position="1"/>
        <end position="32"/>
    </location>
</feature>
<dbReference type="Proteomes" id="UP001151699">
    <property type="component" value="Chromosome A"/>
</dbReference>
<reference evidence="2" key="1">
    <citation type="submission" date="2022-07" db="EMBL/GenBank/DDBJ databases">
        <authorList>
            <person name="Trinca V."/>
            <person name="Uliana J.V.C."/>
            <person name="Torres T.T."/>
            <person name="Ward R.J."/>
            <person name="Monesi N."/>
        </authorList>
    </citation>
    <scope>NUCLEOTIDE SEQUENCE</scope>
    <source>
        <strain evidence="2">HSMRA1968</strain>
        <tissue evidence="2">Whole embryos</tissue>
    </source>
</reference>
<evidence type="ECO:0000313" key="2">
    <source>
        <dbReference type="EMBL" id="KAJ6647288.1"/>
    </source>
</evidence>
<gene>
    <name evidence="2" type="ORF">Bhyg_02510</name>
</gene>
<evidence type="ECO:0000256" key="1">
    <source>
        <dbReference type="SAM" id="MobiDB-lite"/>
    </source>
</evidence>
<comment type="caution">
    <text evidence="2">The sequence shown here is derived from an EMBL/GenBank/DDBJ whole genome shotgun (WGS) entry which is preliminary data.</text>
</comment>